<reference evidence="3 4" key="1">
    <citation type="submission" date="2021-12" db="EMBL/GenBank/DDBJ databases">
        <title>Genome sequence of Kibdelosporangium philippinense ATCC 49844.</title>
        <authorList>
            <person name="Fedorov E.A."/>
            <person name="Omeragic M."/>
            <person name="Shalygina K.F."/>
            <person name="Maclea K.S."/>
        </authorList>
    </citation>
    <scope>NUCLEOTIDE SEQUENCE [LARGE SCALE GENOMIC DNA]</scope>
    <source>
        <strain evidence="3 4">ATCC 49844</strain>
    </source>
</reference>
<evidence type="ECO:0000259" key="2">
    <source>
        <dbReference type="Pfam" id="PF02481"/>
    </source>
</evidence>
<comment type="caution">
    <text evidence="3">The sequence shown here is derived from an EMBL/GenBank/DDBJ whole genome shotgun (WGS) entry which is preliminary data.</text>
</comment>
<dbReference type="InterPro" id="IPR003488">
    <property type="entry name" value="DprA"/>
</dbReference>
<sequence>MVDRREQAALLVALRNSELSWPEISRRVEEVGSTSAILEQLTSPSAPTLDHQPLDLDAEIATMRTEIEQWSADGIGLVTLLDETYPTQLLMVHQRPPFLTYRGLPDPAEMNAVAVVGSRAATPAGLERARTVATLLCNHGITVVSGLAAGIDTAAHQAALDAGSRTVAVVGTGLRHCYPVENRDLQSRIARTGAVFSQFWPDAGPAKRQFPMRNGVMSGLTVATVIVEAGEHSGARTQARLALEHGRHVFLMREVLVNEWARGIADRPNTTVLEGPDHVIKVLGDMLAETPDLINL</sequence>
<dbReference type="Pfam" id="PF02481">
    <property type="entry name" value="DNA_processg_A"/>
    <property type="match status" value="1"/>
</dbReference>
<dbReference type="Gene3D" id="3.40.50.450">
    <property type="match status" value="1"/>
</dbReference>
<dbReference type="SUPFAM" id="SSF102405">
    <property type="entry name" value="MCP/YpsA-like"/>
    <property type="match status" value="1"/>
</dbReference>
<gene>
    <name evidence="3" type="ORF">LWC34_20345</name>
</gene>
<comment type="similarity">
    <text evidence="1">Belongs to the DprA/Smf family.</text>
</comment>
<dbReference type="PANTHER" id="PTHR43022">
    <property type="entry name" value="PROTEIN SMF"/>
    <property type="match status" value="1"/>
</dbReference>
<name>A0ABS8ZDL7_9PSEU</name>
<evidence type="ECO:0000313" key="4">
    <source>
        <dbReference type="Proteomes" id="UP001521150"/>
    </source>
</evidence>
<organism evidence="3 4">
    <name type="scientific">Kibdelosporangium philippinense</name>
    <dbReference type="NCBI Taxonomy" id="211113"/>
    <lineage>
        <taxon>Bacteria</taxon>
        <taxon>Bacillati</taxon>
        <taxon>Actinomycetota</taxon>
        <taxon>Actinomycetes</taxon>
        <taxon>Pseudonocardiales</taxon>
        <taxon>Pseudonocardiaceae</taxon>
        <taxon>Kibdelosporangium</taxon>
    </lineage>
</organism>
<protein>
    <submittedName>
        <fullName evidence="3">DNA-protecting protein DprA</fullName>
    </submittedName>
</protein>
<dbReference type="InterPro" id="IPR057666">
    <property type="entry name" value="DrpA_SLOG"/>
</dbReference>
<dbReference type="PANTHER" id="PTHR43022:SF1">
    <property type="entry name" value="PROTEIN SMF"/>
    <property type="match status" value="1"/>
</dbReference>
<dbReference type="RefSeq" id="WP_233726753.1">
    <property type="nucleotide sequence ID" value="NZ_JAJVCN010000002.1"/>
</dbReference>
<evidence type="ECO:0000256" key="1">
    <source>
        <dbReference type="ARBA" id="ARBA00006525"/>
    </source>
</evidence>
<evidence type="ECO:0000313" key="3">
    <source>
        <dbReference type="EMBL" id="MCE7005158.1"/>
    </source>
</evidence>
<keyword evidence="4" id="KW-1185">Reference proteome</keyword>
<dbReference type="EMBL" id="JAJVCN010000002">
    <property type="protein sequence ID" value="MCE7005158.1"/>
    <property type="molecule type" value="Genomic_DNA"/>
</dbReference>
<feature type="domain" description="Smf/DprA SLOG" evidence="2">
    <location>
        <begin position="77"/>
        <end position="263"/>
    </location>
</feature>
<accession>A0ABS8ZDL7</accession>
<proteinExistence type="inferred from homology"/>
<dbReference type="Proteomes" id="UP001521150">
    <property type="component" value="Unassembled WGS sequence"/>
</dbReference>